<dbReference type="Pfam" id="PF05222">
    <property type="entry name" value="AlaDh_PNT_N"/>
    <property type="match status" value="1"/>
</dbReference>
<feature type="compositionally biased region" description="Pro residues" evidence="9">
    <location>
        <begin position="385"/>
        <end position="395"/>
    </location>
</feature>
<dbReference type="GO" id="GO:0050661">
    <property type="term" value="F:NADP binding"/>
    <property type="evidence" value="ECO:0007669"/>
    <property type="project" value="TreeGrafter"/>
</dbReference>
<reference evidence="13" key="1">
    <citation type="submission" date="2019-02" db="EMBL/GenBank/DDBJ databases">
        <title>Deep-cultivation of Planctomycetes and their phenomic and genomic characterization uncovers novel biology.</title>
        <authorList>
            <person name="Wiegand S."/>
            <person name="Jogler M."/>
            <person name="Boedeker C."/>
            <person name="Pinto D."/>
            <person name="Vollmers J."/>
            <person name="Rivas-Marin E."/>
            <person name="Kohn T."/>
            <person name="Peeters S.H."/>
            <person name="Heuer A."/>
            <person name="Rast P."/>
            <person name="Oberbeckmann S."/>
            <person name="Bunk B."/>
            <person name="Jeske O."/>
            <person name="Meyerdierks A."/>
            <person name="Storesund J.E."/>
            <person name="Kallscheuer N."/>
            <person name="Luecker S."/>
            <person name="Lage O.M."/>
            <person name="Pohl T."/>
            <person name="Merkel B.J."/>
            <person name="Hornburger P."/>
            <person name="Mueller R.-W."/>
            <person name="Bruemmer F."/>
            <person name="Labrenz M."/>
            <person name="Spormann A.M."/>
            <person name="Op den Camp H."/>
            <person name="Overmann J."/>
            <person name="Amann R."/>
            <person name="Jetten M.S.M."/>
            <person name="Mascher T."/>
            <person name="Medema M.H."/>
            <person name="Devos D.P."/>
            <person name="Kaster A.-K."/>
            <person name="Ovreas L."/>
            <person name="Rohde M."/>
            <person name="Galperin M.Y."/>
            <person name="Jogler C."/>
        </authorList>
    </citation>
    <scope>NUCLEOTIDE SEQUENCE [LARGE SCALE GENOMIC DNA]</scope>
    <source>
        <strain evidence="13">Pan97</strain>
    </source>
</reference>
<keyword evidence="6" id="KW-0520">NAD</keyword>
<dbReference type="PANTHER" id="PTHR10160:SF19">
    <property type="entry name" value="PROTON-TRANSLOCATING NAD(P)(+) TRANSHYDROGENASE"/>
    <property type="match status" value="1"/>
</dbReference>
<dbReference type="Proteomes" id="UP000318626">
    <property type="component" value="Chromosome"/>
</dbReference>
<dbReference type="AlphaFoldDB" id="A0A518CCX0"/>
<evidence type="ECO:0000256" key="6">
    <source>
        <dbReference type="ARBA" id="ARBA00023027"/>
    </source>
</evidence>
<evidence type="ECO:0000259" key="10">
    <source>
        <dbReference type="SMART" id="SM01002"/>
    </source>
</evidence>
<feature type="domain" description="Alanine dehydrogenase/pyridine nucleotide transhydrogenase N-terminal" evidence="11">
    <location>
        <begin position="4"/>
        <end position="145"/>
    </location>
</feature>
<sequence length="409" mass="43573" precursor="true">MIVAVLRENFPGEQRVALVPGSVPNLTKAGATILVEKGAGTAAGFPDQQYVDKGAELVENRQEAFQKADIIFQVRSYGANPDAGKADLDHMKPGQIVIGMADPLGNLAAIQEVASRQAKLFALEMIPRITRAQSMDVLSSQATIAGYRAVLLAAIHLPKMYPMLMTAAGTLSPARVFVIGAGVAGLQAIATSKRLGAVVTAYDVRPEAKEQIESLGAKCAQLQLEAEGAQDKGGYAKDLGEEFYTKQREFMGQICSENDVVITTAAIPGRKSPLLVTTEGIRRMAPGSVAIDLAAERGGNIEPSEPDQTVHLDGITILGPTNLASEIPNHASQMFSHNITKFLLNMVKDKQLNVNMDDEIVAGTIATSDGEVVNGRLREMLQLPPLSPPEAPKPEPNTESSEQEKPSDS</sequence>
<evidence type="ECO:0000256" key="7">
    <source>
        <dbReference type="ARBA" id="ARBA00048202"/>
    </source>
</evidence>
<dbReference type="Gene3D" id="3.40.50.720">
    <property type="entry name" value="NAD(P)-binding Rossmann-like Domain"/>
    <property type="match status" value="2"/>
</dbReference>
<dbReference type="SUPFAM" id="SSF52283">
    <property type="entry name" value="Formate/glycerate dehydrogenase catalytic domain-like"/>
    <property type="match status" value="1"/>
</dbReference>
<dbReference type="KEGG" id="bvo:Pan97_41350"/>
<accession>A0A518CCX0</accession>
<evidence type="ECO:0000259" key="11">
    <source>
        <dbReference type="SMART" id="SM01003"/>
    </source>
</evidence>
<dbReference type="SMART" id="SM01003">
    <property type="entry name" value="AlaDh_PNT_N"/>
    <property type="match status" value="1"/>
</dbReference>
<dbReference type="RefSeq" id="WP_144975710.1">
    <property type="nucleotide sequence ID" value="NZ_CP036289.1"/>
</dbReference>
<keyword evidence="12" id="KW-0560">Oxidoreductase</keyword>
<protein>
    <recommendedName>
        <fullName evidence="2">proton-translocating NAD(P)(+) transhydrogenase</fullName>
        <ecNumber evidence="2">7.1.1.1</ecNumber>
    </recommendedName>
</protein>
<gene>
    <name evidence="12" type="primary">pntAA</name>
    <name evidence="12" type="ORF">Pan97_41350</name>
</gene>
<feature type="region of interest" description="Disordered" evidence="9">
    <location>
        <begin position="381"/>
        <end position="409"/>
    </location>
</feature>
<dbReference type="GO" id="GO:0005886">
    <property type="term" value="C:plasma membrane"/>
    <property type="evidence" value="ECO:0007669"/>
    <property type="project" value="TreeGrafter"/>
</dbReference>
<dbReference type="Pfam" id="PF01262">
    <property type="entry name" value="AlaDh_PNT_C"/>
    <property type="match status" value="1"/>
</dbReference>
<comment type="function">
    <text evidence="1">The transhydrogenation between NADH and NADP is coupled to respiration and ATP hydrolysis and functions as a proton pump across the membrane.</text>
</comment>
<evidence type="ECO:0000256" key="4">
    <source>
        <dbReference type="ARBA" id="ARBA00022857"/>
    </source>
</evidence>
<evidence type="ECO:0000256" key="8">
    <source>
        <dbReference type="SAM" id="Coils"/>
    </source>
</evidence>
<dbReference type="OrthoDB" id="9804592at2"/>
<dbReference type="InterPro" id="IPR007698">
    <property type="entry name" value="AlaDH/PNT_NAD(H)-bd"/>
</dbReference>
<comment type="catalytic activity">
    <reaction evidence="7">
        <text>NAD(+) + NADPH + H(+)(in) = NADH + NADP(+) + H(+)(out)</text>
        <dbReference type="Rhea" id="RHEA:47992"/>
        <dbReference type="ChEBI" id="CHEBI:15378"/>
        <dbReference type="ChEBI" id="CHEBI:57540"/>
        <dbReference type="ChEBI" id="CHEBI:57783"/>
        <dbReference type="ChEBI" id="CHEBI:57945"/>
        <dbReference type="ChEBI" id="CHEBI:58349"/>
        <dbReference type="EC" id="7.1.1.1"/>
    </reaction>
</comment>
<keyword evidence="3" id="KW-0547">Nucleotide-binding</keyword>
<dbReference type="InterPro" id="IPR036291">
    <property type="entry name" value="NAD(P)-bd_dom_sf"/>
</dbReference>
<dbReference type="EMBL" id="CP036289">
    <property type="protein sequence ID" value="QDU77075.1"/>
    <property type="molecule type" value="Genomic_DNA"/>
</dbReference>
<evidence type="ECO:0000256" key="3">
    <source>
        <dbReference type="ARBA" id="ARBA00022741"/>
    </source>
</evidence>
<feature type="domain" description="Alanine dehydrogenase/pyridine nucleotide transhydrogenase NAD(H)-binding" evidence="10">
    <location>
        <begin position="154"/>
        <end position="319"/>
    </location>
</feature>
<evidence type="ECO:0000256" key="5">
    <source>
        <dbReference type="ARBA" id="ARBA00022967"/>
    </source>
</evidence>
<dbReference type="InterPro" id="IPR007886">
    <property type="entry name" value="AlaDH/PNT_N"/>
</dbReference>
<evidence type="ECO:0000313" key="12">
    <source>
        <dbReference type="EMBL" id="QDU77075.1"/>
    </source>
</evidence>
<dbReference type="GO" id="GO:0008750">
    <property type="term" value="F:proton-translocating NAD(P)+ transhydrogenase activity"/>
    <property type="evidence" value="ECO:0007669"/>
    <property type="project" value="UniProtKB-EC"/>
</dbReference>
<dbReference type="SMART" id="SM01002">
    <property type="entry name" value="AlaDh_PNT_C"/>
    <property type="match status" value="1"/>
</dbReference>
<keyword evidence="8" id="KW-0175">Coiled coil</keyword>
<dbReference type="GO" id="GO:0016491">
    <property type="term" value="F:oxidoreductase activity"/>
    <property type="evidence" value="ECO:0007669"/>
    <property type="project" value="UniProtKB-KW"/>
</dbReference>
<organism evidence="12 13">
    <name type="scientific">Bremerella volcania</name>
    <dbReference type="NCBI Taxonomy" id="2527984"/>
    <lineage>
        <taxon>Bacteria</taxon>
        <taxon>Pseudomonadati</taxon>
        <taxon>Planctomycetota</taxon>
        <taxon>Planctomycetia</taxon>
        <taxon>Pirellulales</taxon>
        <taxon>Pirellulaceae</taxon>
        <taxon>Bremerella</taxon>
    </lineage>
</organism>
<name>A0A518CCX0_9BACT</name>
<dbReference type="SUPFAM" id="SSF51735">
    <property type="entry name" value="NAD(P)-binding Rossmann-fold domains"/>
    <property type="match status" value="1"/>
</dbReference>
<keyword evidence="13" id="KW-1185">Reference proteome</keyword>
<evidence type="ECO:0000256" key="9">
    <source>
        <dbReference type="SAM" id="MobiDB-lite"/>
    </source>
</evidence>
<dbReference type="PANTHER" id="PTHR10160">
    <property type="entry name" value="NAD(P) TRANSHYDROGENASE"/>
    <property type="match status" value="1"/>
</dbReference>
<evidence type="ECO:0000313" key="13">
    <source>
        <dbReference type="Proteomes" id="UP000318626"/>
    </source>
</evidence>
<evidence type="ECO:0000256" key="2">
    <source>
        <dbReference type="ARBA" id="ARBA00012943"/>
    </source>
</evidence>
<keyword evidence="4" id="KW-0521">NADP</keyword>
<dbReference type="CDD" id="cd05304">
    <property type="entry name" value="Rubrum_tdh"/>
    <property type="match status" value="1"/>
</dbReference>
<evidence type="ECO:0000256" key="1">
    <source>
        <dbReference type="ARBA" id="ARBA00003943"/>
    </source>
</evidence>
<proteinExistence type="predicted"/>
<dbReference type="GO" id="GO:0006740">
    <property type="term" value="P:NADPH regeneration"/>
    <property type="evidence" value="ECO:0007669"/>
    <property type="project" value="TreeGrafter"/>
</dbReference>
<dbReference type="EC" id="7.1.1.1" evidence="2"/>
<keyword evidence="5" id="KW-1278">Translocase</keyword>
<feature type="coiled-coil region" evidence="8">
    <location>
        <begin position="205"/>
        <end position="232"/>
    </location>
</feature>